<feature type="domain" description="Isochorismatase-like" evidence="2">
    <location>
        <begin position="10"/>
        <end position="185"/>
    </location>
</feature>
<dbReference type="GO" id="GO:0016787">
    <property type="term" value="F:hydrolase activity"/>
    <property type="evidence" value="ECO:0007669"/>
    <property type="project" value="UniProtKB-KW"/>
</dbReference>
<dbReference type="RefSeq" id="WP_040828810.1">
    <property type="nucleotide sequence ID" value="NZ_JBIAQY010000001.1"/>
</dbReference>
<dbReference type="InterPro" id="IPR050272">
    <property type="entry name" value="Isochorismatase-like_hydrls"/>
</dbReference>
<accession>A0ABW6RT63</accession>
<evidence type="ECO:0000313" key="4">
    <source>
        <dbReference type="Proteomes" id="UP001601992"/>
    </source>
</evidence>
<name>A0ABW6RT63_9NOCA</name>
<sequence length="199" mass="21173">MALNLDPSKTALLVMDYQPVTLGFLDDPTPLVSSAAVTADAVRESGGRVGYVRVAFNDADYAGFPEGHIMGDRVKESRPNMDADSPTTALHEGLGVRDGDIVVRKSRVSAFSTTDLHEQLTNLGITTLVLAGVHTSGVVLTTVREAHDLDYRVIVLSDGCADPDNAVHDFLVEKIFPKQADLATTGELLSVLLAEAGAR</sequence>
<dbReference type="Pfam" id="PF00857">
    <property type="entry name" value="Isochorismatase"/>
    <property type="match status" value="1"/>
</dbReference>
<protein>
    <submittedName>
        <fullName evidence="3">Cysteine hydrolase family protein</fullName>
    </submittedName>
</protein>
<comment type="caution">
    <text evidence="3">The sequence shown here is derived from an EMBL/GenBank/DDBJ whole genome shotgun (WGS) entry which is preliminary data.</text>
</comment>
<dbReference type="InterPro" id="IPR036380">
    <property type="entry name" value="Isochorismatase-like_sf"/>
</dbReference>
<evidence type="ECO:0000313" key="3">
    <source>
        <dbReference type="EMBL" id="MFF3566573.1"/>
    </source>
</evidence>
<dbReference type="SUPFAM" id="SSF52499">
    <property type="entry name" value="Isochorismatase-like hydrolases"/>
    <property type="match status" value="1"/>
</dbReference>
<dbReference type="CDD" id="cd00431">
    <property type="entry name" value="cysteine_hydrolases"/>
    <property type="match status" value="1"/>
</dbReference>
<keyword evidence="4" id="KW-1185">Reference proteome</keyword>
<gene>
    <name evidence="3" type="ORF">ACFYXQ_02200</name>
</gene>
<organism evidence="3 4">
    <name type="scientific">Nocardia jiangxiensis</name>
    <dbReference type="NCBI Taxonomy" id="282685"/>
    <lineage>
        <taxon>Bacteria</taxon>
        <taxon>Bacillati</taxon>
        <taxon>Actinomycetota</taxon>
        <taxon>Actinomycetes</taxon>
        <taxon>Mycobacteriales</taxon>
        <taxon>Nocardiaceae</taxon>
        <taxon>Nocardia</taxon>
    </lineage>
</organism>
<dbReference type="InterPro" id="IPR000868">
    <property type="entry name" value="Isochorismatase-like_dom"/>
</dbReference>
<evidence type="ECO:0000256" key="1">
    <source>
        <dbReference type="ARBA" id="ARBA00022801"/>
    </source>
</evidence>
<dbReference type="EMBL" id="JBIAQY010000001">
    <property type="protein sequence ID" value="MFF3566573.1"/>
    <property type="molecule type" value="Genomic_DNA"/>
</dbReference>
<evidence type="ECO:0000259" key="2">
    <source>
        <dbReference type="Pfam" id="PF00857"/>
    </source>
</evidence>
<reference evidence="3 4" key="1">
    <citation type="submission" date="2024-10" db="EMBL/GenBank/DDBJ databases">
        <title>The Natural Products Discovery Center: Release of the First 8490 Sequenced Strains for Exploring Actinobacteria Biosynthetic Diversity.</title>
        <authorList>
            <person name="Kalkreuter E."/>
            <person name="Kautsar S.A."/>
            <person name="Yang D."/>
            <person name="Bader C.D."/>
            <person name="Teijaro C.N."/>
            <person name="Fluegel L."/>
            <person name="Davis C.M."/>
            <person name="Simpson J.R."/>
            <person name="Lauterbach L."/>
            <person name="Steele A.D."/>
            <person name="Gui C."/>
            <person name="Meng S."/>
            <person name="Li G."/>
            <person name="Viehrig K."/>
            <person name="Ye F."/>
            <person name="Su P."/>
            <person name="Kiefer A.F."/>
            <person name="Nichols A."/>
            <person name="Cepeda A.J."/>
            <person name="Yan W."/>
            <person name="Fan B."/>
            <person name="Jiang Y."/>
            <person name="Adhikari A."/>
            <person name="Zheng C.-J."/>
            <person name="Schuster L."/>
            <person name="Cowan T.M."/>
            <person name="Smanski M.J."/>
            <person name="Chevrette M.G."/>
            <person name="De Carvalho L.P.S."/>
            <person name="Shen B."/>
        </authorList>
    </citation>
    <scope>NUCLEOTIDE SEQUENCE [LARGE SCALE GENOMIC DNA]</scope>
    <source>
        <strain evidence="3 4">NPDC002593</strain>
    </source>
</reference>
<dbReference type="PANTHER" id="PTHR43540">
    <property type="entry name" value="PEROXYUREIDOACRYLATE/UREIDOACRYLATE AMIDOHYDROLASE-RELATED"/>
    <property type="match status" value="1"/>
</dbReference>
<keyword evidence="1 3" id="KW-0378">Hydrolase</keyword>
<proteinExistence type="predicted"/>
<dbReference type="Proteomes" id="UP001601992">
    <property type="component" value="Unassembled WGS sequence"/>
</dbReference>
<dbReference type="Gene3D" id="3.40.50.850">
    <property type="entry name" value="Isochorismatase-like"/>
    <property type="match status" value="1"/>
</dbReference>